<name>A0A5Q4VGN9_9BACT</name>
<protein>
    <recommendedName>
        <fullName evidence="1">Peptidase C39-like domain-containing protein</fullName>
    </recommendedName>
</protein>
<proteinExistence type="predicted"/>
<dbReference type="InterPro" id="IPR039564">
    <property type="entry name" value="Peptidase_C39-like"/>
</dbReference>
<evidence type="ECO:0000313" key="2">
    <source>
        <dbReference type="EMBL" id="TYT75527.1"/>
    </source>
</evidence>
<keyword evidence="3" id="KW-1185">Reference proteome</keyword>
<gene>
    <name evidence="2" type="ORF">FIM25_03545</name>
</gene>
<comment type="caution">
    <text evidence="2">The sequence shown here is derived from an EMBL/GenBank/DDBJ whole genome shotgun (WGS) entry which is preliminary data.</text>
</comment>
<dbReference type="EMBL" id="VDMB01000003">
    <property type="protein sequence ID" value="TYT75527.1"/>
    <property type="molecule type" value="Genomic_DNA"/>
</dbReference>
<accession>A0A5Q4VGN9</accession>
<sequence length="335" mass="37371">MNTILVKCPNGWAVAKEKFPTFASELIESRVSVEVASPTEAKISVLVGEWLNANTEIIPCLSIPTGCKYGYQAQLIYRHGIIEGLSRVAAIGELPEECRKDEIGTEEVSSEIDLFLVNKSIEDVYIEFCVNSENIIAMIESGEYLLSISINELGDGVAAINEQLPDAVELAVPRKSQMTFPEDIRRRICSPTSIHMVEAYYGVKSDVVEIAYKAYNSIHDMFGIWPQNIWAMSNENIVGYICRIPDFFEVVRLLKTGLPLIVSINYKKGELTNAAIEETPGHLVVVVGIQDGFIICNDPAADSDSNVRRRYKIDEFGKVWIEKKGVAYVLIRRGQ</sequence>
<evidence type="ECO:0000259" key="1">
    <source>
        <dbReference type="Pfam" id="PF13529"/>
    </source>
</evidence>
<dbReference type="Proteomes" id="UP000321899">
    <property type="component" value="Unassembled WGS sequence"/>
</dbReference>
<dbReference type="OrthoDB" id="9789941at2"/>
<reference evidence="2 3" key="1">
    <citation type="submission" date="2019-06" db="EMBL/GenBank/DDBJ databases">
        <title>Desulfobotulus mexicanus sp. nov., a novel sulfate-reducing bacterium isolated from the sediment of an alkaline crater lake in Mexico.</title>
        <authorList>
            <person name="Hirschler-Rea A."/>
        </authorList>
    </citation>
    <scope>NUCLEOTIDE SEQUENCE [LARGE SCALE GENOMIC DNA]</scope>
    <source>
        <strain evidence="2 3">PAR22N</strain>
    </source>
</reference>
<dbReference type="Pfam" id="PF13529">
    <property type="entry name" value="Peptidase_C39_2"/>
    <property type="match status" value="1"/>
</dbReference>
<dbReference type="RefSeq" id="WP_139446386.1">
    <property type="nucleotide sequence ID" value="NZ_VDMB01000003.1"/>
</dbReference>
<evidence type="ECO:0000313" key="3">
    <source>
        <dbReference type="Proteomes" id="UP000321899"/>
    </source>
</evidence>
<organism evidence="2 3">
    <name type="scientific">Desulfobotulus mexicanus</name>
    <dbReference type="NCBI Taxonomy" id="2586642"/>
    <lineage>
        <taxon>Bacteria</taxon>
        <taxon>Pseudomonadati</taxon>
        <taxon>Thermodesulfobacteriota</taxon>
        <taxon>Desulfobacteria</taxon>
        <taxon>Desulfobacterales</taxon>
        <taxon>Desulfobacteraceae</taxon>
        <taxon>Desulfobotulus</taxon>
    </lineage>
</organism>
<feature type="domain" description="Peptidase C39-like" evidence="1">
    <location>
        <begin position="170"/>
        <end position="300"/>
    </location>
</feature>
<dbReference type="AlphaFoldDB" id="A0A5Q4VGN9"/>
<dbReference type="Gene3D" id="3.90.70.10">
    <property type="entry name" value="Cysteine proteinases"/>
    <property type="match status" value="1"/>
</dbReference>